<dbReference type="Pfam" id="PF21882">
    <property type="entry name" value="Gp53-like_C"/>
    <property type="match status" value="1"/>
</dbReference>
<dbReference type="EMBL" id="LR796278">
    <property type="protein sequence ID" value="CAB4133922.1"/>
    <property type="molecule type" value="Genomic_DNA"/>
</dbReference>
<reference evidence="2" key="1">
    <citation type="submission" date="2020-04" db="EMBL/GenBank/DDBJ databases">
        <authorList>
            <person name="Chiriac C."/>
            <person name="Salcher M."/>
            <person name="Ghai R."/>
            <person name="Kavagutti S V."/>
        </authorList>
    </citation>
    <scope>NUCLEOTIDE SEQUENCE</scope>
</reference>
<name>A0A6J5LK42_9CAUD</name>
<organism evidence="2">
    <name type="scientific">uncultured Caudovirales phage</name>
    <dbReference type="NCBI Taxonomy" id="2100421"/>
    <lineage>
        <taxon>Viruses</taxon>
        <taxon>Duplodnaviria</taxon>
        <taxon>Heunggongvirae</taxon>
        <taxon>Uroviricota</taxon>
        <taxon>Caudoviricetes</taxon>
        <taxon>Peduoviridae</taxon>
        <taxon>Maltschvirus</taxon>
        <taxon>Maltschvirus maltsch</taxon>
    </lineage>
</organism>
<accession>A0A6J5LK42</accession>
<feature type="domain" description="Putative tail fiber protein gp53-like C-terminal" evidence="1">
    <location>
        <begin position="179"/>
        <end position="260"/>
    </location>
</feature>
<evidence type="ECO:0000259" key="1">
    <source>
        <dbReference type="Pfam" id="PF21882"/>
    </source>
</evidence>
<proteinExistence type="predicted"/>
<sequence>MTNTITFSQFASANLSSNTSTLVGTTAPSGGTNFQVSFPLTWNTEGRPSSPATGILGYNTDLSQYEFWNGAAWVQLAAGGSGTVNTGATNEVAYYAANGTAISGLTTANSGVLVTTNTGSPYIATSNVVTNALLSQMDANTIKGNNTNSTANAADLTVSEVLTLLGASSFLESPGYAILPGGLYLQWGLSSHLSQNANQTITLPIAFPNNIFIVLTSPQVSGGTASGQSSCGIILSTSQINVSNSGTGSTFNIYWLAIGN</sequence>
<dbReference type="InterPro" id="IPR054075">
    <property type="entry name" value="Gp53-like_C"/>
</dbReference>
<dbReference type="Gene3D" id="2.60.40.3940">
    <property type="match status" value="1"/>
</dbReference>
<gene>
    <name evidence="2" type="ORF">UFOVP265_9</name>
</gene>
<protein>
    <recommendedName>
        <fullName evidence="1">Putative tail fiber protein gp53-like C-terminal domain-containing protein</fullName>
    </recommendedName>
</protein>
<evidence type="ECO:0000313" key="2">
    <source>
        <dbReference type="EMBL" id="CAB4133922.1"/>
    </source>
</evidence>